<dbReference type="InterPro" id="IPR002372">
    <property type="entry name" value="PQQ_rpt_dom"/>
</dbReference>
<feature type="signal peptide" evidence="1">
    <location>
        <begin position="1"/>
        <end position="26"/>
    </location>
</feature>
<sequence length="436" mass="47498" precursor="true">MKLSLPLRFGSMLAYCLLLLSTTLSAAEPARENWPNWRGPRGDGTSLEANIPTTWNGETGENIAWKVAVPGSGHSSPIVHGDHLFLLSCLPASEEKPVASRVLLAFDRKSGKQHWMTPIVDAELEKKHSLNSFASGTPATDGKAVFLSFLDPDFASDKETTPGEMVVAAVDYGGKILWTKRPGRFSSTHGFCSSPVLFEDLVIINGDHDGDAYIVALNKESGEEVWKTSREHRTRSYVTPIIREIDGQWQMILSGSKCVASYDPATGKQLWQMEGPTEQFVASPVYDGKYVYLTAGFPERHILAIEPRAKGKIGDEKIIWRTTKAAGYVPSPVLAGEFLLVAADNGTASCYAAQSGELQWTERMGKHYSPSLVSASGLAYLLADDGMMKVVKPGPVLDVIAENKLGEYVYSSPAISQGQLFIRGEKHLFAIGTSDK</sequence>
<name>D2QYB1_PIRSD</name>
<dbReference type="PANTHER" id="PTHR34512">
    <property type="entry name" value="CELL SURFACE PROTEIN"/>
    <property type="match status" value="1"/>
</dbReference>
<dbReference type="Gene3D" id="2.130.10.10">
    <property type="entry name" value="YVTN repeat-like/Quinoprotein amine dehydrogenase"/>
    <property type="match status" value="2"/>
</dbReference>
<evidence type="ECO:0000313" key="4">
    <source>
        <dbReference type="Proteomes" id="UP000001887"/>
    </source>
</evidence>
<reference evidence="3 4" key="1">
    <citation type="journal article" date="2009" name="Stand. Genomic Sci.">
        <title>Complete genome sequence of Pirellula staleyi type strain (ATCC 27377).</title>
        <authorList>
            <person name="Clum A."/>
            <person name="Tindall B.J."/>
            <person name="Sikorski J."/>
            <person name="Ivanova N."/>
            <person name="Mavrommatis K."/>
            <person name="Lucas S."/>
            <person name="Glavina del Rio T."/>
            <person name="Nolan M."/>
            <person name="Chen F."/>
            <person name="Tice H."/>
            <person name="Pitluck S."/>
            <person name="Cheng J.F."/>
            <person name="Chertkov O."/>
            <person name="Brettin T."/>
            <person name="Han C."/>
            <person name="Detter J.C."/>
            <person name="Kuske C."/>
            <person name="Bruce D."/>
            <person name="Goodwin L."/>
            <person name="Ovchinikova G."/>
            <person name="Pati A."/>
            <person name="Mikhailova N."/>
            <person name="Chen A."/>
            <person name="Palaniappan K."/>
            <person name="Land M."/>
            <person name="Hauser L."/>
            <person name="Chang Y.J."/>
            <person name="Jeffries C.D."/>
            <person name="Chain P."/>
            <person name="Rohde M."/>
            <person name="Goker M."/>
            <person name="Bristow J."/>
            <person name="Eisen J.A."/>
            <person name="Markowitz V."/>
            <person name="Hugenholtz P."/>
            <person name="Kyrpides N.C."/>
            <person name="Klenk H.P."/>
            <person name="Lapidus A."/>
        </authorList>
    </citation>
    <scope>NUCLEOTIDE SEQUENCE [LARGE SCALE GENOMIC DNA]</scope>
    <source>
        <strain evidence="4">ATCC 27377 / DSM 6068 / ICPB 4128</strain>
    </source>
</reference>
<keyword evidence="4" id="KW-1185">Reference proteome</keyword>
<evidence type="ECO:0000259" key="2">
    <source>
        <dbReference type="Pfam" id="PF13360"/>
    </source>
</evidence>
<evidence type="ECO:0000313" key="3">
    <source>
        <dbReference type="EMBL" id="ADB16325.1"/>
    </source>
</evidence>
<dbReference type="SUPFAM" id="SSF50998">
    <property type="entry name" value="Quinoprotein alcohol dehydrogenase-like"/>
    <property type="match status" value="1"/>
</dbReference>
<keyword evidence="1" id="KW-0732">Signal</keyword>
<dbReference type="KEGG" id="psl:Psta_1650"/>
<organism evidence="3 4">
    <name type="scientific">Pirellula staleyi (strain ATCC 27377 / DSM 6068 / ICPB 4128)</name>
    <name type="common">Pirella staleyi</name>
    <dbReference type="NCBI Taxonomy" id="530564"/>
    <lineage>
        <taxon>Bacteria</taxon>
        <taxon>Pseudomonadati</taxon>
        <taxon>Planctomycetota</taxon>
        <taxon>Planctomycetia</taxon>
        <taxon>Pirellulales</taxon>
        <taxon>Pirellulaceae</taxon>
        <taxon>Pirellula</taxon>
    </lineage>
</organism>
<dbReference type="EMBL" id="CP001848">
    <property type="protein sequence ID" value="ADB16325.1"/>
    <property type="molecule type" value="Genomic_DNA"/>
</dbReference>
<dbReference type="Proteomes" id="UP000001887">
    <property type="component" value="Chromosome"/>
</dbReference>
<dbReference type="PANTHER" id="PTHR34512:SF30">
    <property type="entry name" value="OUTER MEMBRANE PROTEIN ASSEMBLY FACTOR BAMB"/>
    <property type="match status" value="1"/>
</dbReference>
<feature type="domain" description="Pyrrolo-quinoline quinone repeat" evidence="2">
    <location>
        <begin position="104"/>
        <end position="361"/>
    </location>
</feature>
<feature type="chain" id="PRO_5003034383" evidence="1">
    <location>
        <begin position="27"/>
        <end position="436"/>
    </location>
</feature>
<proteinExistence type="predicted"/>
<dbReference type="AlphaFoldDB" id="D2QYB1"/>
<accession>D2QYB1</accession>
<dbReference type="InterPro" id="IPR011047">
    <property type="entry name" value="Quinoprotein_ADH-like_sf"/>
</dbReference>
<dbReference type="HOGENOM" id="CLU_027480_2_1_0"/>
<dbReference type="Pfam" id="PF13360">
    <property type="entry name" value="PQQ_2"/>
    <property type="match status" value="1"/>
</dbReference>
<protein>
    <submittedName>
        <fullName evidence="3">FOG: WD40 repeat-like protein</fullName>
    </submittedName>
</protein>
<dbReference type="eggNOG" id="COG1520">
    <property type="taxonomic scope" value="Bacteria"/>
</dbReference>
<dbReference type="STRING" id="530564.Psta_1650"/>
<gene>
    <name evidence="3" type="ordered locus">Psta_1650</name>
</gene>
<dbReference type="InterPro" id="IPR015943">
    <property type="entry name" value="WD40/YVTN_repeat-like_dom_sf"/>
</dbReference>
<evidence type="ECO:0000256" key="1">
    <source>
        <dbReference type="SAM" id="SignalP"/>
    </source>
</evidence>